<reference evidence="3 4" key="1">
    <citation type="submission" date="2019-06" db="EMBL/GenBank/DDBJ databases">
        <title>Sequencing the genomes of 1000 actinobacteria strains.</title>
        <authorList>
            <person name="Klenk H.-P."/>
        </authorList>
    </citation>
    <scope>NUCLEOTIDE SEQUENCE [LARGE SCALE GENOMIC DNA]</scope>
    <source>
        <strain evidence="3 4">DSM 45043</strain>
    </source>
</reference>
<keyword evidence="2" id="KW-0812">Transmembrane</keyword>
<keyword evidence="4" id="KW-1185">Reference proteome</keyword>
<evidence type="ECO:0008006" key="5">
    <source>
        <dbReference type="Google" id="ProtNLM"/>
    </source>
</evidence>
<gene>
    <name evidence="3" type="ORF">FHX41_0070</name>
</gene>
<accession>A0A543I7B4</accession>
<feature type="region of interest" description="Disordered" evidence="1">
    <location>
        <begin position="1"/>
        <end position="29"/>
    </location>
</feature>
<dbReference type="AlphaFoldDB" id="A0A543I7B4"/>
<protein>
    <recommendedName>
        <fullName evidence="5">MotA/TolQ/ExbB proton channel family protein</fullName>
    </recommendedName>
</protein>
<feature type="transmembrane region" description="Helical" evidence="2">
    <location>
        <begin position="65"/>
        <end position="88"/>
    </location>
</feature>
<evidence type="ECO:0000313" key="4">
    <source>
        <dbReference type="Proteomes" id="UP000316706"/>
    </source>
</evidence>
<dbReference type="RefSeq" id="WP_141965589.1">
    <property type="nucleotide sequence ID" value="NZ_VFPO01000001.1"/>
</dbReference>
<dbReference type="OrthoDB" id="3517494at2"/>
<sequence length="348" mass="36225">MTQPPGSAPPYLPPAPPSPPAESDPAGRPPGSFAVNGLIAAAVTAVAVPLGLFDRIPFVGDLLTSSGAVGTIAAIALTASLWVMFFALGRAVHGSRERAAVQAARRRLAGDPVASSPRELVRHLVRAIPAGTLVHRRLTSLAGSAEEESTADLLATRSELDHARSDVSYGPARALVWALPALGFLGTAAEMARAVDGLGVGVGSSGGYNALRDALVKDVIPPLGDAFGVTLFALGASVLCHLVLTWTGSREQRIMLEVEEVVLEVLERAPAVRGRVVGPGELNGEMRMLASVLDQTRAVVADSTDRLTAVNVGEVGLLLHSVDRRLGQIHAELAKEMVVSRVAKPSRD</sequence>
<evidence type="ECO:0000256" key="2">
    <source>
        <dbReference type="SAM" id="Phobius"/>
    </source>
</evidence>
<proteinExistence type="predicted"/>
<keyword evidence="2" id="KW-0472">Membrane</keyword>
<evidence type="ECO:0000313" key="3">
    <source>
        <dbReference type="EMBL" id="TQM66496.1"/>
    </source>
</evidence>
<name>A0A543I7B4_9ACTN</name>
<organism evidence="3 4">
    <name type="scientific">Actinomadura hallensis</name>
    <dbReference type="NCBI Taxonomy" id="337895"/>
    <lineage>
        <taxon>Bacteria</taxon>
        <taxon>Bacillati</taxon>
        <taxon>Actinomycetota</taxon>
        <taxon>Actinomycetes</taxon>
        <taxon>Streptosporangiales</taxon>
        <taxon>Thermomonosporaceae</taxon>
        <taxon>Actinomadura</taxon>
    </lineage>
</organism>
<dbReference type="EMBL" id="VFPO01000001">
    <property type="protein sequence ID" value="TQM66496.1"/>
    <property type="molecule type" value="Genomic_DNA"/>
</dbReference>
<feature type="transmembrane region" description="Helical" evidence="2">
    <location>
        <begin position="33"/>
        <end position="53"/>
    </location>
</feature>
<feature type="compositionally biased region" description="Pro residues" evidence="1">
    <location>
        <begin position="1"/>
        <end position="22"/>
    </location>
</feature>
<dbReference type="Proteomes" id="UP000316706">
    <property type="component" value="Unassembled WGS sequence"/>
</dbReference>
<evidence type="ECO:0000256" key="1">
    <source>
        <dbReference type="SAM" id="MobiDB-lite"/>
    </source>
</evidence>
<comment type="caution">
    <text evidence="3">The sequence shown here is derived from an EMBL/GenBank/DDBJ whole genome shotgun (WGS) entry which is preliminary data.</text>
</comment>
<keyword evidence="2" id="KW-1133">Transmembrane helix</keyword>